<dbReference type="SUPFAM" id="SSF53850">
    <property type="entry name" value="Periplasmic binding protein-like II"/>
    <property type="match status" value="1"/>
</dbReference>
<dbReference type="Gene3D" id="1.10.10.10">
    <property type="entry name" value="Winged helix-like DNA-binding domain superfamily/Winged helix DNA-binding domain"/>
    <property type="match status" value="1"/>
</dbReference>
<dbReference type="eggNOG" id="COG0583">
    <property type="taxonomic scope" value="Bacteria"/>
</dbReference>
<keyword evidence="3" id="KW-0238">DNA-binding</keyword>
<dbReference type="EMBL" id="AP014800">
    <property type="protein sequence ID" value="BAQ68558.1"/>
    <property type="molecule type" value="Genomic_DNA"/>
</dbReference>
<evidence type="ECO:0000256" key="3">
    <source>
        <dbReference type="ARBA" id="ARBA00023125"/>
    </source>
</evidence>
<dbReference type="Pfam" id="PF00126">
    <property type="entry name" value="HTH_1"/>
    <property type="match status" value="1"/>
</dbReference>
<evidence type="ECO:0000256" key="6">
    <source>
        <dbReference type="ARBA" id="ARBA00043141"/>
    </source>
</evidence>
<keyword evidence="4" id="KW-0804">Transcription</keyword>
<dbReference type="Pfam" id="PF03466">
    <property type="entry name" value="LysR_substrate"/>
    <property type="match status" value="1"/>
</dbReference>
<dbReference type="GO" id="GO:0000976">
    <property type="term" value="F:transcription cis-regulatory region binding"/>
    <property type="evidence" value="ECO:0007669"/>
    <property type="project" value="TreeGrafter"/>
</dbReference>
<dbReference type="InterPro" id="IPR005119">
    <property type="entry name" value="LysR_subst-bd"/>
</dbReference>
<organism evidence="8 9">
    <name type="scientific">Rhodovulum sulfidophilum</name>
    <name type="common">Rhodobacter sulfidophilus</name>
    <dbReference type="NCBI Taxonomy" id="35806"/>
    <lineage>
        <taxon>Bacteria</taxon>
        <taxon>Pseudomonadati</taxon>
        <taxon>Pseudomonadota</taxon>
        <taxon>Alphaproteobacteria</taxon>
        <taxon>Rhodobacterales</taxon>
        <taxon>Paracoccaceae</taxon>
        <taxon>Rhodovulum</taxon>
    </lineage>
</organism>
<dbReference type="PANTHER" id="PTHR30126:SF5">
    <property type="entry name" value="HTH-TYPE TRANSCRIPTIONAL ACTIVATOR CMPR"/>
    <property type="match status" value="1"/>
</dbReference>
<evidence type="ECO:0000313" key="9">
    <source>
        <dbReference type="Proteomes" id="UP000064912"/>
    </source>
</evidence>
<evidence type="ECO:0000256" key="2">
    <source>
        <dbReference type="ARBA" id="ARBA00023015"/>
    </source>
</evidence>
<dbReference type="InterPro" id="IPR036390">
    <property type="entry name" value="WH_DNA-bd_sf"/>
</dbReference>
<dbReference type="GO" id="GO:0003700">
    <property type="term" value="F:DNA-binding transcription factor activity"/>
    <property type="evidence" value="ECO:0007669"/>
    <property type="project" value="InterPro"/>
</dbReference>
<dbReference type="Proteomes" id="UP000064912">
    <property type="component" value="Chromosome"/>
</dbReference>
<evidence type="ECO:0000313" key="8">
    <source>
        <dbReference type="EMBL" id="BAQ68558.1"/>
    </source>
</evidence>
<evidence type="ECO:0000256" key="1">
    <source>
        <dbReference type="ARBA" id="ARBA00009437"/>
    </source>
</evidence>
<evidence type="ECO:0000256" key="5">
    <source>
        <dbReference type="ARBA" id="ARBA00039279"/>
    </source>
</evidence>
<comment type="similarity">
    <text evidence="1">Belongs to the LysR transcriptional regulatory family.</text>
</comment>
<reference evidence="8 9" key="1">
    <citation type="submission" date="2015-02" db="EMBL/GenBank/DDBJ databases">
        <title>Genome sequene of Rhodovulum sulfidophilum DSM 2351.</title>
        <authorList>
            <person name="Nagao N."/>
        </authorList>
    </citation>
    <scope>NUCLEOTIDE SEQUENCE [LARGE SCALE GENOMIC DNA]</scope>
    <source>
        <strain evidence="8 9">DSM 2351</strain>
    </source>
</reference>
<accession>A0A0D6B062</accession>
<dbReference type="InterPro" id="IPR036388">
    <property type="entry name" value="WH-like_DNA-bd_sf"/>
</dbReference>
<dbReference type="SUPFAM" id="SSF46785">
    <property type="entry name" value="Winged helix' DNA-binding domain"/>
    <property type="match status" value="1"/>
</dbReference>
<dbReference type="Gene3D" id="3.40.190.10">
    <property type="entry name" value="Periplasmic binding protein-like II"/>
    <property type="match status" value="2"/>
</dbReference>
<dbReference type="InterPro" id="IPR000847">
    <property type="entry name" value="LysR_HTH_N"/>
</dbReference>
<protein>
    <recommendedName>
        <fullName evidence="5">HTH-type transcriptional regulator CbbR</fullName>
    </recommendedName>
    <alternativeName>
        <fullName evidence="6">RuBisCO operon transcriptional regulator</fullName>
    </alternativeName>
</protein>
<keyword evidence="2" id="KW-0805">Transcription regulation</keyword>
<gene>
    <name evidence="8" type="ORF">NHU_01399</name>
</gene>
<name>A0A0D6B062_RHOSU</name>
<sequence length="308" mass="33075">MSTLRPEAITFKQLRALCAVAEHGTLTAAAESIHLTTPAVHTQLRQLEENFGARLVDRGPQGVARLTLQGEAALVGARAIETALEACVDHVRALNEGMEGMVTLGVVATAKYFAPRLVAELHRAFAEIDVILRVGSREMVVSALQAASVDIAIMGRPPRLPAVHATVLGPHPHVLIAPPDHPLAGQGRIAAERVLAETFLAREAESGTRVLMERFIERLGKGRPQRVVELESNETIKQAVMAGLGVALISRHTVAGELAAGRLVELDAPSLPLVRQWFLVHRSDTALSAAGRRIHGYIVGRQGAFLPR</sequence>
<dbReference type="PRINTS" id="PR00039">
    <property type="entry name" value="HTHLYSR"/>
</dbReference>
<dbReference type="PATRIC" id="fig|35806.4.peg.1445"/>
<feature type="domain" description="HTH lysR-type" evidence="7">
    <location>
        <begin position="9"/>
        <end position="67"/>
    </location>
</feature>
<dbReference type="KEGG" id="rsu:NHU_01399"/>
<proteinExistence type="inferred from homology"/>
<dbReference type="PROSITE" id="PS50931">
    <property type="entry name" value="HTH_LYSR"/>
    <property type="match status" value="1"/>
</dbReference>
<evidence type="ECO:0000259" key="7">
    <source>
        <dbReference type="PROSITE" id="PS50931"/>
    </source>
</evidence>
<evidence type="ECO:0000256" key="4">
    <source>
        <dbReference type="ARBA" id="ARBA00023163"/>
    </source>
</evidence>
<dbReference type="AlphaFoldDB" id="A0A0D6B062"/>
<dbReference type="PANTHER" id="PTHR30126">
    <property type="entry name" value="HTH-TYPE TRANSCRIPTIONAL REGULATOR"/>
    <property type="match status" value="1"/>
</dbReference>